<sequence length="116" mass="13121">MSGLLNLSNLGKICGSSNDVVLDRVKRKNSVRRMSIIEDGEIAEVLYLIPKQSMMEQLPFLNPNDYILCEKLASTPAEISGCEYLLSCRECMCTGDELFCKFLFSQIFPRHDQGCF</sequence>
<dbReference type="Proteomes" id="UP001178508">
    <property type="component" value="Chromosome 19"/>
</dbReference>
<gene>
    <name evidence="1" type="ORF">XNOV1_A015887</name>
</gene>
<reference evidence="1" key="1">
    <citation type="submission" date="2023-08" db="EMBL/GenBank/DDBJ databases">
        <authorList>
            <person name="Alioto T."/>
            <person name="Alioto T."/>
            <person name="Gomez Garrido J."/>
        </authorList>
    </citation>
    <scope>NUCLEOTIDE SEQUENCE</scope>
</reference>
<name>A0AAV1H4E9_XYRNO</name>
<dbReference type="AlphaFoldDB" id="A0AAV1H4E9"/>
<evidence type="ECO:0000313" key="1">
    <source>
        <dbReference type="EMBL" id="CAJ1080902.1"/>
    </source>
</evidence>
<keyword evidence="2" id="KW-1185">Reference proteome</keyword>
<organism evidence="1 2">
    <name type="scientific">Xyrichtys novacula</name>
    <name type="common">Pearly razorfish</name>
    <name type="synonym">Hemipteronotus novacula</name>
    <dbReference type="NCBI Taxonomy" id="13765"/>
    <lineage>
        <taxon>Eukaryota</taxon>
        <taxon>Metazoa</taxon>
        <taxon>Chordata</taxon>
        <taxon>Craniata</taxon>
        <taxon>Vertebrata</taxon>
        <taxon>Euteleostomi</taxon>
        <taxon>Actinopterygii</taxon>
        <taxon>Neopterygii</taxon>
        <taxon>Teleostei</taxon>
        <taxon>Neoteleostei</taxon>
        <taxon>Acanthomorphata</taxon>
        <taxon>Eupercaria</taxon>
        <taxon>Labriformes</taxon>
        <taxon>Labridae</taxon>
        <taxon>Xyrichtys</taxon>
    </lineage>
</organism>
<protein>
    <submittedName>
        <fullName evidence="1">Actin-binding LIM protein 1-like isoform X3</fullName>
    </submittedName>
</protein>
<evidence type="ECO:0000313" key="2">
    <source>
        <dbReference type="Proteomes" id="UP001178508"/>
    </source>
</evidence>
<accession>A0AAV1H4E9</accession>
<proteinExistence type="predicted"/>
<dbReference type="EMBL" id="OY660882">
    <property type="protein sequence ID" value="CAJ1080902.1"/>
    <property type="molecule type" value="Genomic_DNA"/>
</dbReference>